<evidence type="ECO:0000313" key="2">
    <source>
        <dbReference type="EMBL" id="MFD1105397.1"/>
    </source>
</evidence>
<organism evidence="2 3">
    <name type="scientific">Sphingobium olei</name>
    <dbReference type="NCBI Taxonomy" id="420955"/>
    <lineage>
        <taxon>Bacteria</taxon>
        <taxon>Pseudomonadati</taxon>
        <taxon>Pseudomonadota</taxon>
        <taxon>Alphaproteobacteria</taxon>
        <taxon>Sphingomonadales</taxon>
        <taxon>Sphingomonadaceae</taxon>
        <taxon>Sphingobium</taxon>
    </lineage>
</organism>
<name>A0ABW3P5X7_9SPHN</name>
<gene>
    <name evidence="2" type="ORF">ACFQ24_11025</name>
</gene>
<sequence>MTYEDDVIELGVASEETLGGEGQMPDFVREIPQTGLSDD</sequence>
<protein>
    <submittedName>
        <fullName evidence="2">Benenodin family lasso peptide</fullName>
    </submittedName>
</protein>
<proteinExistence type="predicted"/>
<evidence type="ECO:0000313" key="3">
    <source>
        <dbReference type="Proteomes" id="UP001597203"/>
    </source>
</evidence>
<dbReference type="Proteomes" id="UP001597203">
    <property type="component" value="Unassembled WGS sequence"/>
</dbReference>
<keyword evidence="3" id="KW-1185">Reference proteome</keyword>
<dbReference type="EMBL" id="JBHTLS010000124">
    <property type="protein sequence ID" value="MFD1105397.1"/>
    <property type="molecule type" value="Genomic_DNA"/>
</dbReference>
<dbReference type="InterPro" id="IPR049805">
    <property type="entry name" value="Lasso_benenodin"/>
</dbReference>
<dbReference type="RefSeq" id="WP_176484541.1">
    <property type="nucleotide sequence ID" value="NZ_JBHTLS010000124.1"/>
</dbReference>
<feature type="region of interest" description="Disordered" evidence="1">
    <location>
        <begin position="15"/>
        <end position="39"/>
    </location>
</feature>
<accession>A0ABW3P5X7</accession>
<dbReference type="Pfam" id="PF24178">
    <property type="entry name" value="Subterisin"/>
    <property type="match status" value="1"/>
</dbReference>
<evidence type="ECO:0000256" key="1">
    <source>
        <dbReference type="SAM" id="MobiDB-lite"/>
    </source>
</evidence>
<dbReference type="NCBIfam" id="NF033522">
    <property type="entry name" value="lasso_benenodin"/>
    <property type="match status" value="1"/>
</dbReference>
<reference evidence="3" key="1">
    <citation type="journal article" date="2019" name="Int. J. Syst. Evol. Microbiol.">
        <title>The Global Catalogue of Microorganisms (GCM) 10K type strain sequencing project: providing services to taxonomists for standard genome sequencing and annotation.</title>
        <authorList>
            <consortium name="The Broad Institute Genomics Platform"/>
            <consortium name="The Broad Institute Genome Sequencing Center for Infectious Disease"/>
            <person name="Wu L."/>
            <person name="Ma J."/>
        </authorList>
    </citation>
    <scope>NUCLEOTIDE SEQUENCE [LARGE SCALE GENOMIC DNA]</scope>
    <source>
        <strain evidence="3">CCUG 54329</strain>
    </source>
</reference>
<comment type="caution">
    <text evidence="2">The sequence shown here is derived from an EMBL/GenBank/DDBJ whole genome shotgun (WGS) entry which is preliminary data.</text>
</comment>